<dbReference type="InParanoid" id="A0A1Y2FYH8"/>
<keyword evidence="3 4" id="KW-0175">Coiled coil</keyword>
<dbReference type="GO" id="GO:0005768">
    <property type="term" value="C:endosome"/>
    <property type="evidence" value="ECO:0007669"/>
    <property type="project" value="TreeGrafter"/>
</dbReference>
<feature type="compositionally biased region" description="Pro residues" evidence="5">
    <location>
        <begin position="255"/>
        <end position="271"/>
    </location>
</feature>
<evidence type="ECO:0000256" key="5">
    <source>
        <dbReference type="SAM" id="MobiDB-lite"/>
    </source>
</evidence>
<evidence type="ECO:0000256" key="1">
    <source>
        <dbReference type="ARBA" id="ARBA00009574"/>
    </source>
</evidence>
<evidence type="ECO:0000313" key="6">
    <source>
        <dbReference type="EMBL" id="ORY89122.1"/>
    </source>
</evidence>
<feature type="region of interest" description="Disordered" evidence="5">
    <location>
        <begin position="363"/>
        <end position="410"/>
    </location>
</feature>
<dbReference type="OrthoDB" id="72772at2759"/>
<keyword evidence="7" id="KW-1185">Reference proteome</keyword>
<dbReference type="EMBL" id="MCGR01000007">
    <property type="protein sequence ID" value="ORY89122.1"/>
    <property type="molecule type" value="Genomic_DNA"/>
</dbReference>
<comment type="similarity">
    <text evidence="1">Belongs to the ATG14 family.</text>
</comment>
<dbReference type="PANTHER" id="PTHR15157:SF5">
    <property type="entry name" value="UV RADIATION RESISTANCE-ASSOCIATED GENE PROTEIN"/>
    <property type="match status" value="1"/>
</dbReference>
<feature type="compositionally biased region" description="Basic residues" evidence="5">
    <location>
        <begin position="557"/>
        <end position="567"/>
    </location>
</feature>
<feature type="region of interest" description="Disordered" evidence="5">
    <location>
        <begin position="552"/>
        <end position="621"/>
    </location>
</feature>
<feature type="region of interest" description="Disordered" evidence="5">
    <location>
        <begin position="309"/>
        <end position="346"/>
    </location>
</feature>
<feature type="compositionally biased region" description="Low complexity" evidence="5">
    <location>
        <begin position="138"/>
        <end position="154"/>
    </location>
</feature>
<dbReference type="GO" id="GO:0000323">
    <property type="term" value="C:lytic vacuole"/>
    <property type="evidence" value="ECO:0007669"/>
    <property type="project" value="TreeGrafter"/>
</dbReference>
<feature type="region of interest" description="Disordered" evidence="5">
    <location>
        <begin position="1"/>
        <end position="28"/>
    </location>
</feature>
<dbReference type="InterPro" id="IPR018791">
    <property type="entry name" value="UV_resistance/autophagy_Atg14"/>
</dbReference>
<dbReference type="STRING" id="106004.A0A1Y2FYH8"/>
<dbReference type="PANTHER" id="PTHR15157">
    <property type="entry name" value="UV RADIATION RESISTANCE-ASSOCIATED GENE PROTEIN"/>
    <property type="match status" value="1"/>
</dbReference>
<protein>
    <recommendedName>
        <fullName evidence="2">Autophagy-related protein 14</fullName>
    </recommendedName>
</protein>
<dbReference type="AlphaFoldDB" id="A0A1Y2FYH8"/>
<organism evidence="6 7">
    <name type="scientific">Leucosporidium creatinivorum</name>
    <dbReference type="NCBI Taxonomy" id="106004"/>
    <lineage>
        <taxon>Eukaryota</taxon>
        <taxon>Fungi</taxon>
        <taxon>Dikarya</taxon>
        <taxon>Basidiomycota</taxon>
        <taxon>Pucciniomycotina</taxon>
        <taxon>Microbotryomycetes</taxon>
        <taxon>Leucosporidiales</taxon>
        <taxon>Leucosporidium</taxon>
    </lineage>
</organism>
<feature type="region of interest" description="Disordered" evidence="5">
    <location>
        <begin position="915"/>
        <end position="938"/>
    </location>
</feature>
<feature type="region of interest" description="Disordered" evidence="5">
    <location>
        <begin position="59"/>
        <end position="288"/>
    </location>
</feature>
<evidence type="ECO:0000313" key="7">
    <source>
        <dbReference type="Proteomes" id="UP000193467"/>
    </source>
</evidence>
<feature type="region of interest" description="Disordered" evidence="5">
    <location>
        <begin position="432"/>
        <end position="457"/>
    </location>
</feature>
<accession>A0A1Y2FYH8</accession>
<comment type="caution">
    <text evidence="6">The sequence shown here is derived from an EMBL/GenBank/DDBJ whole genome shotgun (WGS) entry which is preliminary data.</text>
</comment>
<feature type="compositionally biased region" description="Low complexity" evidence="5">
    <location>
        <begin position="573"/>
        <end position="585"/>
    </location>
</feature>
<feature type="compositionally biased region" description="Low complexity" evidence="5">
    <location>
        <begin position="381"/>
        <end position="405"/>
    </location>
</feature>
<dbReference type="Proteomes" id="UP000193467">
    <property type="component" value="Unassembled WGS sequence"/>
</dbReference>
<gene>
    <name evidence="6" type="ORF">BCR35DRAFT_300938</name>
</gene>
<evidence type="ECO:0000256" key="3">
    <source>
        <dbReference type="ARBA" id="ARBA00023054"/>
    </source>
</evidence>
<dbReference type="GO" id="GO:0000149">
    <property type="term" value="F:SNARE binding"/>
    <property type="evidence" value="ECO:0007669"/>
    <property type="project" value="TreeGrafter"/>
</dbReference>
<dbReference type="Pfam" id="PF10186">
    <property type="entry name" value="ATG14"/>
    <property type="match status" value="1"/>
</dbReference>
<name>A0A1Y2FYH8_9BASI</name>
<feature type="compositionally biased region" description="Acidic residues" evidence="5">
    <location>
        <begin position="586"/>
        <end position="599"/>
    </location>
</feature>
<dbReference type="GO" id="GO:0035493">
    <property type="term" value="P:SNARE complex assembly"/>
    <property type="evidence" value="ECO:0007669"/>
    <property type="project" value="TreeGrafter"/>
</dbReference>
<evidence type="ECO:0000256" key="4">
    <source>
        <dbReference type="SAM" id="Coils"/>
    </source>
</evidence>
<reference evidence="6 7" key="1">
    <citation type="submission" date="2016-07" db="EMBL/GenBank/DDBJ databases">
        <title>Pervasive Adenine N6-methylation of Active Genes in Fungi.</title>
        <authorList>
            <consortium name="DOE Joint Genome Institute"/>
            <person name="Mondo S.J."/>
            <person name="Dannebaum R.O."/>
            <person name="Kuo R.C."/>
            <person name="Labutti K."/>
            <person name="Haridas S."/>
            <person name="Kuo A."/>
            <person name="Salamov A."/>
            <person name="Ahrendt S.R."/>
            <person name="Lipzen A."/>
            <person name="Sullivan W."/>
            <person name="Andreopoulos W.B."/>
            <person name="Clum A."/>
            <person name="Lindquist E."/>
            <person name="Daum C."/>
            <person name="Ramamoorthy G.K."/>
            <person name="Gryganskyi A."/>
            <person name="Culley D."/>
            <person name="Magnuson J.K."/>
            <person name="James T.Y."/>
            <person name="O'Malley M.A."/>
            <person name="Stajich J.E."/>
            <person name="Spatafora J.W."/>
            <person name="Visel A."/>
            <person name="Grigoriev I.V."/>
        </authorList>
    </citation>
    <scope>NUCLEOTIDE SEQUENCE [LARGE SCALE GENOMIC DNA]</scope>
    <source>
        <strain evidence="6 7">62-1032</strain>
    </source>
</reference>
<feature type="compositionally biased region" description="Low complexity" evidence="5">
    <location>
        <begin position="95"/>
        <end position="105"/>
    </location>
</feature>
<feature type="compositionally biased region" description="Low complexity" evidence="5">
    <location>
        <begin position="1"/>
        <end position="16"/>
    </location>
</feature>
<feature type="compositionally biased region" description="Low complexity" evidence="5">
    <location>
        <begin position="217"/>
        <end position="232"/>
    </location>
</feature>
<evidence type="ECO:0000256" key="2">
    <source>
        <dbReference type="ARBA" id="ARBA00013807"/>
    </source>
</evidence>
<dbReference type="GO" id="GO:0032991">
    <property type="term" value="C:protein-containing complex"/>
    <property type="evidence" value="ECO:0007669"/>
    <property type="project" value="UniProtKB-ARBA"/>
</dbReference>
<proteinExistence type="inferred from homology"/>
<feature type="coiled-coil region" evidence="4">
    <location>
        <begin position="663"/>
        <end position="769"/>
    </location>
</feature>
<feature type="compositionally biased region" description="Pro residues" evidence="5">
    <location>
        <begin position="175"/>
        <end position="202"/>
    </location>
</feature>
<feature type="compositionally biased region" description="Gly residues" evidence="5">
    <location>
        <begin position="106"/>
        <end position="115"/>
    </location>
</feature>
<sequence length="979" mass="107449">MGLTRSDSSSSQWFSSPALPTTGQQADGELHHIRDQRRLRHLSSILIRNLTLNPRRDHLSSLLHSPNPLPPTTNRAQDDTDLLLLRSSNKRRNRASSTASSIGSFNSGGGGGGAGSRAIPPEWRRELERDEDAGSGSGSSVVYGAGGETTSIRSSRTRPRRASAASIIIREEVEPPSPSSAPGFAPPPPATEDDPQPQPPPHHLISSIPSFRKRSASRASTTSAGTSASTSTIRQTPHLDLDPDLDEGGSFSPHPITPRLPSTPTPPPTGPRPFHAASSEAQLAREKARREEILRRRLVDSFISIELVPTSSSSTDDDDDRPTPRRRAPTLGSGAGGRGRMVRSDSASAVGAGVGLGVGVGVGVGGSGWTSPKKRPARSRTLSSPVTPSTSSPAEPTPTQTTSTPFFISKPASKTMHPTFVIDRNGFVLPPPLSPSSSFAPTPPSPPSASAEPDAETLPTFDDEDLLQHWEGLREGRMLVKVWTRGGGGEKEVDLPAKGKGKEREEEGWRLLLEWDVEMDGLISLGRDPTHFPPLPPNTLIFQLETTDEYFTAPLSSRRRPRSRSHRLGGNLGSLSDGDASSEGSCESDEEEVEGEEGNMSDPGAGGTLTLRRRRGMARGETLVRRRELEAEEERRRRRALVEKSVRETRMVRLAPVGEVEKLLLLEREVERVRKEVGEVKRRVGESMFPSEGEGVETLEREKEEMRDKIEDLEAVREQMREELGEAREDLVKRREALDARRERLRAAKALDERRREELKEQRKEVIEDETTCSSIRLSSRTRRTQLITLLSHIFPIDPYEPPASSSSASSSPLLFSILSHPLPNSTYPPTLLSSETLSSALGYTAQVVSTLAAYLGVPLHYPIKCLGSRSAVVDLISMMRGPRAFPLYPKGVDRYRFDYAVFLLNKNIEQVSLGRRRKRRRREREGNELTPSPPSFLPFASPHSQLMYSQGLTVIDLRNTLPNLKSLILALSYDPSHS</sequence>